<name>A0A9D1KR96_9FIRM</name>
<accession>A0A9D1KR96</accession>
<evidence type="ECO:0000313" key="6">
    <source>
        <dbReference type="Proteomes" id="UP000824160"/>
    </source>
</evidence>
<protein>
    <submittedName>
        <fullName evidence="5">ATP-binding cassette domain-containing protein</fullName>
    </submittedName>
</protein>
<dbReference type="InterPro" id="IPR003439">
    <property type="entry name" value="ABC_transporter-like_ATP-bd"/>
</dbReference>
<dbReference type="FunFam" id="3.40.50.300:FF:000134">
    <property type="entry name" value="Iron-enterobactin ABC transporter ATP-binding protein"/>
    <property type="match status" value="1"/>
</dbReference>
<dbReference type="PANTHER" id="PTHR42734">
    <property type="entry name" value="METAL TRANSPORT SYSTEM ATP-BINDING PROTEIN TM_0124-RELATED"/>
    <property type="match status" value="1"/>
</dbReference>
<sequence length="364" mass="39552">MKIAVENGCFGYKKGEQLLQNVSLEATDGELVAILGPNGAGKTTMLRCMMGFLRWKDGRSTIDGKDIRNIPQRDLWRTIAYVPQAKNASAAYTAGEMVLLGRSSRIGVFSQPGAGDVHKADQVMERLGILHLKEKKCSEISGGELQMVLIARALASEPRILVLDEPESNLDFKNQLIVLETLSRLAAEGMICLFNTHYPAHALQRAGKSFLLCKDGSSIFGPTREVVTEANIRRAFGVRAVIGDVETPENVLRSVLPVGIAQDGGQDEPKPDGNVRRIASVTILTRDYEMANKINEILHQYSELVIGRMGMPYKKAGVFFISVALDGTESEIHAVGDALGLLPGVSVKTVFAKEGEEAAENDQS</sequence>
<dbReference type="InterPro" id="IPR027417">
    <property type="entry name" value="P-loop_NTPase"/>
</dbReference>
<dbReference type="InterPro" id="IPR045865">
    <property type="entry name" value="ACT-like_dom_sf"/>
</dbReference>
<organism evidence="5 6">
    <name type="scientific">Candidatus Faecivivens stercoripullorum</name>
    <dbReference type="NCBI Taxonomy" id="2840805"/>
    <lineage>
        <taxon>Bacteria</taxon>
        <taxon>Bacillati</taxon>
        <taxon>Bacillota</taxon>
        <taxon>Clostridia</taxon>
        <taxon>Eubacteriales</taxon>
        <taxon>Oscillospiraceae</taxon>
        <taxon>Oscillospiraceae incertae sedis</taxon>
        <taxon>Candidatus Faecivivens</taxon>
    </lineage>
</organism>
<feature type="domain" description="ABC transporter" evidence="4">
    <location>
        <begin position="3"/>
        <end position="239"/>
    </location>
</feature>
<dbReference type="SUPFAM" id="SSF55021">
    <property type="entry name" value="ACT-like"/>
    <property type="match status" value="1"/>
</dbReference>
<comment type="caution">
    <text evidence="5">The sequence shown here is derived from an EMBL/GenBank/DDBJ whole genome shotgun (WGS) entry which is preliminary data.</text>
</comment>
<gene>
    <name evidence="5" type="ORF">IAC43_06550</name>
</gene>
<evidence type="ECO:0000259" key="4">
    <source>
        <dbReference type="PROSITE" id="PS50893"/>
    </source>
</evidence>
<evidence type="ECO:0000313" key="5">
    <source>
        <dbReference type="EMBL" id="HIT94828.1"/>
    </source>
</evidence>
<dbReference type="SUPFAM" id="SSF52540">
    <property type="entry name" value="P-loop containing nucleoside triphosphate hydrolases"/>
    <property type="match status" value="1"/>
</dbReference>
<keyword evidence="1" id="KW-0813">Transport</keyword>
<dbReference type="CDD" id="cd03214">
    <property type="entry name" value="ABC_Iron-Siderophores_B12_Hemin"/>
    <property type="match status" value="1"/>
</dbReference>
<dbReference type="SMART" id="SM00382">
    <property type="entry name" value="AAA"/>
    <property type="match status" value="1"/>
</dbReference>
<dbReference type="PANTHER" id="PTHR42734:SF19">
    <property type="entry name" value="IRON COMPOUNDS ABC TRANSPORTER, ATP-BINDING PROTEIN"/>
    <property type="match status" value="1"/>
</dbReference>
<proteinExistence type="predicted"/>
<dbReference type="InterPro" id="IPR023860">
    <property type="entry name" value="FeFe-hyd_TM1266"/>
</dbReference>
<dbReference type="InterPro" id="IPR017871">
    <property type="entry name" value="ABC_transporter-like_CS"/>
</dbReference>
<reference evidence="5" key="2">
    <citation type="journal article" date="2021" name="PeerJ">
        <title>Extensive microbial diversity within the chicken gut microbiome revealed by metagenomics and culture.</title>
        <authorList>
            <person name="Gilroy R."/>
            <person name="Ravi A."/>
            <person name="Getino M."/>
            <person name="Pursley I."/>
            <person name="Horton D.L."/>
            <person name="Alikhan N.F."/>
            <person name="Baker D."/>
            <person name="Gharbi K."/>
            <person name="Hall N."/>
            <person name="Watson M."/>
            <person name="Adriaenssens E.M."/>
            <person name="Foster-Nyarko E."/>
            <person name="Jarju S."/>
            <person name="Secka A."/>
            <person name="Antonio M."/>
            <person name="Oren A."/>
            <person name="Chaudhuri R.R."/>
            <person name="La Ragione R."/>
            <person name="Hildebrand F."/>
            <person name="Pallen M.J."/>
        </authorList>
    </citation>
    <scope>NUCLEOTIDE SEQUENCE</scope>
    <source>
        <strain evidence="5">ChiBcec7-5410</strain>
    </source>
</reference>
<dbReference type="NCBIfam" id="TIGR03959">
    <property type="entry name" value="hyd_TM1266"/>
    <property type="match status" value="1"/>
</dbReference>
<dbReference type="GO" id="GO:0016887">
    <property type="term" value="F:ATP hydrolysis activity"/>
    <property type="evidence" value="ECO:0007669"/>
    <property type="project" value="InterPro"/>
</dbReference>
<keyword evidence="3 5" id="KW-0067">ATP-binding</keyword>
<dbReference type="Gene3D" id="3.40.50.300">
    <property type="entry name" value="P-loop containing nucleotide triphosphate hydrolases"/>
    <property type="match status" value="1"/>
</dbReference>
<dbReference type="PROSITE" id="PS00211">
    <property type="entry name" value="ABC_TRANSPORTER_1"/>
    <property type="match status" value="1"/>
</dbReference>
<dbReference type="InterPro" id="IPR027271">
    <property type="entry name" value="Acetolactate_synth/TF_NikR_C"/>
</dbReference>
<keyword evidence="2" id="KW-0547">Nucleotide-binding</keyword>
<dbReference type="Pfam" id="PF00005">
    <property type="entry name" value="ABC_tran"/>
    <property type="match status" value="1"/>
</dbReference>
<dbReference type="Gene3D" id="3.30.70.1150">
    <property type="entry name" value="ACT-like. Chain A, domain 2"/>
    <property type="match status" value="1"/>
</dbReference>
<dbReference type="PROSITE" id="PS50893">
    <property type="entry name" value="ABC_TRANSPORTER_2"/>
    <property type="match status" value="1"/>
</dbReference>
<dbReference type="Proteomes" id="UP000824160">
    <property type="component" value="Unassembled WGS sequence"/>
</dbReference>
<evidence type="ECO:0000256" key="1">
    <source>
        <dbReference type="ARBA" id="ARBA00022448"/>
    </source>
</evidence>
<dbReference type="AlphaFoldDB" id="A0A9D1KR96"/>
<evidence type="ECO:0000256" key="3">
    <source>
        <dbReference type="ARBA" id="ARBA00022840"/>
    </source>
</evidence>
<dbReference type="InterPro" id="IPR050153">
    <property type="entry name" value="Metal_Ion_Import_ABC"/>
</dbReference>
<dbReference type="InterPro" id="IPR003593">
    <property type="entry name" value="AAA+_ATPase"/>
</dbReference>
<dbReference type="Pfam" id="PF21699">
    <property type="entry name" value="TM1266-like"/>
    <property type="match status" value="1"/>
</dbReference>
<dbReference type="GO" id="GO:0005524">
    <property type="term" value="F:ATP binding"/>
    <property type="evidence" value="ECO:0007669"/>
    <property type="project" value="UniProtKB-KW"/>
</dbReference>
<reference evidence="5" key="1">
    <citation type="submission" date="2020-10" db="EMBL/GenBank/DDBJ databases">
        <authorList>
            <person name="Gilroy R."/>
        </authorList>
    </citation>
    <scope>NUCLEOTIDE SEQUENCE</scope>
    <source>
        <strain evidence="5">ChiBcec7-5410</strain>
    </source>
</reference>
<evidence type="ECO:0000256" key="2">
    <source>
        <dbReference type="ARBA" id="ARBA00022741"/>
    </source>
</evidence>
<dbReference type="EMBL" id="DVLW01000178">
    <property type="protein sequence ID" value="HIT94828.1"/>
    <property type="molecule type" value="Genomic_DNA"/>
</dbReference>